<feature type="compositionally biased region" description="Basic and acidic residues" evidence="1">
    <location>
        <begin position="534"/>
        <end position="543"/>
    </location>
</feature>
<feature type="compositionally biased region" description="Low complexity" evidence="1">
    <location>
        <begin position="518"/>
        <end position="528"/>
    </location>
</feature>
<feature type="compositionally biased region" description="Polar residues" evidence="1">
    <location>
        <begin position="26"/>
        <end position="45"/>
    </location>
</feature>
<protein>
    <submittedName>
        <fullName evidence="2">Uncharacterized protein</fullName>
    </submittedName>
</protein>
<evidence type="ECO:0000256" key="1">
    <source>
        <dbReference type="SAM" id="MobiDB-lite"/>
    </source>
</evidence>
<dbReference type="Proteomes" id="UP000030816">
    <property type="component" value="Unassembled WGS sequence"/>
</dbReference>
<organism evidence="2 3">
    <name type="scientific">Metarhizium album (strain ARSEF 1941)</name>
    <dbReference type="NCBI Taxonomy" id="1081103"/>
    <lineage>
        <taxon>Eukaryota</taxon>
        <taxon>Fungi</taxon>
        <taxon>Dikarya</taxon>
        <taxon>Ascomycota</taxon>
        <taxon>Pezizomycotina</taxon>
        <taxon>Sordariomycetes</taxon>
        <taxon>Hypocreomycetidae</taxon>
        <taxon>Hypocreales</taxon>
        <taxon>Clavicipitaceae</taxon>
        <taxon>Metarhizium</taxon>
    </lineage>
</organism>
<dbReference type="EMBL" id="AZHE01000017">
    <property type="protein sequence ID" value="KHN96109.1"/>
    <property type="molecule type" value="Genomic_DNA"/>
</dbReference>
<dbReference type="OrthoDB" id="3439035at2759"/>
<proteinExistence type="predicted"/>
<feature type="compositionally biased region" description="Basic and acidic residues" evidence="1">
    <location>
        <begin position="817"/>
        <end position="831"/>
    </location>
</feature>
<dbReference type="AlphaFoldDB" id="A0A0B2WR64"/>
<feature type="compositionally biased region" description="Basic and acidic residues" evidence="1">
    <location>
        <begin position="505"/>
        <end position="514"/>
    </location>
</feature>
<feature type="compositionally biased region" description="Polar residues" evidence="1">
    <location>
        <begin position="483"/>
        <end position="501"/>
    </location>
</feature>
<dbReference type="HOGENOM" id="CLU_003582_0_0_1"/>
<sequence length="1121" mass="123490">MDRDAGAAALRPNQLHVNHETRKPLFSNNVPRNTGNRVESSSASVGTGARPGVLGTAGHAGPTRRARSDPQSTTSGAGKAQQSFDPNASTASILSSGGSRIPRPNISGLQHRRPISLAEAFKLAREEEEEADRERQQGGSPSPAPRVWRARPGPSQDETRARKSVAEDPLDRKAGAQQFTGAKLSGSQSPISKPRATEPGAATSQRGNGPSLQDRINEWRTKSRPGTDWTEKSPESLRNTTDEARLPELVPGIEDVPFRSVESPGRNGAVTIASPSKDFTWQVDHDFTAGDLQVSDSPRIKIGNNSNRPFANRPSLLERIDIRPPTQLTSPQTRNTKLDEIRARELNIEGPISAGQSTLTPHHPRKYTKLDEIRAREAAAEKQIPIPDRNQLRPKNTRLDEIRQREADGLSRRALAAARLEEIKEKNAMARPFSPEKGKSRVGHDNFVAMRPPTRPRSMHEDGGERIPDTPVTVFKGRRPKQENINPDETGTVHGNGNSVASVKPEVDERDLLRRLARAASSSPAAEPVNRRAPLAERQKANESENVGTRPILAGRFTNSGRKPALISHTKDAESPSQRPTVGFAGLKRSSSTESAKSKRSSMHSESDPTARIEAEAKLFAPRDDYSEPGSVRAASPESDNDEAEDDAEDDAAEATPKPQKHEFPHMETPRVTGAYVETPATARVEKVKEEGREDIKSLGEKLTGSRGVASKPDAATLFRDKRTSLAWRSKDEDTASEPGARGGSADISAKAHAASKKARSRSLPRSRPIVKNSAKPPSVQEDLRELQRKHNIEDSTIDDLEDILSGRKQASPKLKQLLEELPVKPEDKMDDELRAVEEEMQKMKKGDSEDKDMSAGEMALFDKMSKTLRTGLSNIHTAKRGIERLEGQVANADKQSEADEDDEPKPPRLQKHQHAKDHRPLTDEPCPKCTAKPDPTSLAYFPSPAPKLLYISPRLLRWCYIGAAIVLLWCMAEWAVCGKYCRPTACTTTPCVYSYDDPTFGNALPVKLDQWTTGGNGRKLATWVLEELEDWAADVNDAVRGRSLEDIAVDQLSAAERRRHRRRLRKKGLVKPPTKAAPDQTAKWEAWRRSRLEKERLDDMGYETGDGWAGDGMGGDERVW</sequence>
<feature type="region of interest" description="Disordered" evidence="1">
    <location>
        <begin position="1062"/>
        <end position="1088"/>
    </location>
</feature>
<feature type="compositionally biased region" description="Basic and acidic residues" evidence="1">
    <location>
        <begin position="603"/>
        <end position="626"/>
    </location>
</feature>
<feature type="compositionally biased region" description="Basic and acidic residues" evidence="1">
    <location>
        <begin position="229"/>
        <end position="246"/>
    </location>
</feature>
<feature type="compositionally biased region" description="Basic and acidic residues" evidence="1">
    <location>
        <begin position="660"/>
        <end position="669"/>
    </location>
</feature>
<name>A0A0B2WR64_METAS</name>
<reference evidence="2 3" key="1">
    <citation type="journal article" date="2014" name="Proc. Natl. Acad. Sci. U.S.A.">
        <title>Trajectory and genomic determinants of fungal-pathogen speciation and host adaptation.</title>
        <authorList>
            <person name="Hu X."/>
            <person name="Xiao G."/>
            <person name="Zheng P."/>
            <person name="Shang Y."/>
            <person name="Su Y."/>
            <person name="Zhang X."/>
            <person name="Liu X."/>
            <person name="Zhan S."/>
            <person name="St Leger R.J."/>
            <person name="Wang C."/>
        </authorList>
    </citation>
    <scope>NUCLEOTIDE SEQUENCE [LARGE SCALE GENOMIC DNA]</scope>
    <source>
        <strain evidence="2 3">ARSEF 1941</strain>
    </source>
</reference>
<feature type="region of interest" description="Disordered" evidence="1">
    <location>
        <begin position="1"/>
        <end position="267"/>
    </location>
</feature>
<dbReference type="GeneID" id="63740412"/>
<dbReference type="RefSeq" id="XP_040677175.1">
    <property type="nucleotide sequence ID" value="XM_040824755.1"/>
</dbReference>
<evidence type="ECO:0000313" key="3">
    <source>
        <dbReference type="Proteomes" id="UP000030816"/>
    </source>
</evidence>
<feature type="compositionally biased region" description="Basic and acidic residues" evidence="1">
    <location>
        <begin position="719"/>
        <end position="734"/>
    </location>
</feature>
<accession>A0A0B2WR64</accession>
<feature type="region of interest" description="Disordered" evidence="1">
    <location>
        <begin position="433"/>
        <end position="831"/>
    </location>
</feature>
<feature type="compositionally biased region" description="Polar residues" evidence="1">
    <location>
        <begin position="202"/>
        <end position="211"/>
    </location>
</feature>
<feature type="compositionally biased region" description="Basic and acidic residues" evidence="1">
    <location>
        <begin position="433"/>
        <end position="444"/>
    </location>
</feature>
<keyword evidence="3" id="KW-1185">Reference proteome</keyword>
<evidence type="ECO:0000313" key="2">
    <source>
        <dbReference type="EMBL" id="KHN96109.1"/>
    </source>
</evidence>
<dbReference type="STRING" id="1081103.A0A0B2WR64"/>
<feature type="compositionally biased region" description="Acidic residues" evidence="1">
    <location>
        <begin position="639"/>
        <end position="653"/>
    </location>
</feature>
<comment type="caution">
    <text evidence="2">The sequence shown here is derived from an EMBL/GenBank/DDBJ whole genome shotgun (WGS) entry which is preliminary data.</text>
</comment>
<feature type="compositionally biased region" description="Basic and acidic residues" evidence="1">
    <location>
        <begin position="782"/>
        <end position="794"/>
    </location>
</feature>
<feature type="compositionally biased region" description="Polar residues" evidence="1">
    <location>
        <begin position="69"/>
        <end position="98"/>
    </location>
</feature>
<gene>
    <name evidence="2" type="ORF">MAM_05957</name>
</gene>
<feature type="compositionally biased region" description="Basic and acidic residues" evidence="1">
    <location>
        <begin position="458"/>
        <end position="468"/>
    </location>
</feature>
<feature type="compositionally biased region" description="Basic and acidic residues" evidence="1">
    <location>
        <begin position="684"/>
        <end position="700"/>
    </location>
</feature>
<feature type="compositionally biased region" description="Basic residues" evidence="1">
    <location>
        <begin position="754"/>
        <end position="765"/>
    </location>
</feature>
<feature type="compositionally biased region" description="Basic residues" evidence="1">
    <location>
        <begin position="909"/>
        <end position="918"/>
    </location>
</feature>
<feature type="compositionally biased region" description="Basic and acidic residues" evidence="1">
    <location>
        <begin position="157"/>
        <end position="174"/>
    </location>
</feature>
<feature type="compositionally biased region" description="Polar residues" evidence="1">
    <location>
        <begin position="177"/>
        <end position="191"/>
    </location>
</feature>
<feature type="region of interest" description="Disordered" evidence="1">
    <location>
        <begin position="884"/>
        <end position="929"/>
    </location>
</feature>